<dbReference type="CDD" id="cd06577">
    <property type="entry name" value="PASTA_pknB"/>
    <property type="match status" value="2"/>
</dbReference>
<dbReference type="InterPro" id="IPR005543">
    <property type="entry name" value="PASTA_dom"/>
</dbReference>
<dbReference type="EMBL" id="BMGB01000002">
    <property type="protein sequence ID" value="GGB14605.1"/>
    <property type="molecule type" value="Genomic_DNA"/>
</dbReference>
<accession>A0A916SSS6</accession>
<dbReference type="InterPro" id="IPR000719">
    <property type="entry name" value="Prot_kinase_dom"/>
</dbReference>
<dbReference type="PROSITE" id="PS00109">
    <property type="entry name" value="PROTEIN_KINASE_TYR"/>
    <property type="match status" value="1"/>
</dbReference>
<comment type="caution">
    <text evidence="15">The sequence shown here is derived from an EMBL/GenBank/DDBJ whole genome shotgun (WGS) entry which is preliminary data.</text>
</comment>
<sequence>MVADGLISGRFRLAELLGTGGSASVFAAVDTRDDTSVALKILHPHLSSDDAARQALFAEARAAESLKHPNIVGVLDVGVHDDSLAWIALELVTGVSLGEYLDERGPLGAADALTVVRGILLALGAAHDSGLIHRDVSPANVMISVSPDRGIEVADVRLVDFGLADAAGRPALSAGGNGGPAGVVGNANYLSPEQAEGREIDARGDLYQVGAVLYFALTGTPPFERATIVETMRAHVSTPPPVPSVGRAGVPRGVDRLVVKAMLKHPEARFQSAREMLAAIDALTPAAAADSRTLLLAAPTEAGRIYTTRMLTARPPASRPTPVRAPLAPVVPVPPVPPTPTPEGRSPAWAILGALVVIVGAIAWILSATAVTPPRALDAADAATLPTPSVTAVSPTPTAPAQQPVAATVAVPDVTGGTVAAAGARLAGVALTLGSIAEESSTAPAGTVLRTSPEPASAQNPGTAVNLVVASGFNAVPSTVGLTRDAAIAAVQAAGFTAQFVVETDTATPRGNVLRSEPGEATSLELGRPVTIVVATSPAPIATPSAAPTPVPTSTTAPPTGG</sequence>
<evidence type="ECO:0000256" key="12">
    <source>
        <dbReference type="SAM" id="Phobius"/>
    </source>
</evidence>
<dbReference type="Pfam" id="PF00069">
    <property type="entry name" value="Pkinase"/>
    <property type="match status" value="1"/>
</dbReference>
<feature type="domain" description="Protein kinase" evidence="13">
    <location>
        <begin position="11"/>
        <end position="284"/>
    </location>
</feature>
<dbReference type="Gene3D" id="1.10.510.10">
    <property type="entry name" value="Transferase(Phosphotransferase) domain 1"/>
    <property type="match status" value="1"/>
</dbReference>
<evidence type="ECO:0000256" key="6">
    <source>
        <dbReference type="ARBA" id="ARBA00022777"/>
    </source>
</evidence>
<comment type="catalytic activity">
    <reaction evidence="9">
        <text>L-seryl-[protein] + ATP = O-phospho-L-seryl-[protein] + ADP + H(+)</text>
        <dbReference type="Rhea" id="RHEA:17989"/>
        <dbReference type="Rhea" id="RHEA-COMP:9863"/>
        <dbReference type="Rhea" id="RHEA-COMP:11604"/>
        <dbReference type="ChEBI" id="CHEBI:15378"/>
        <dbReference type="ChEBI" id="CHEBI:29999"/>
        <dbReference type="ChEBI" id="CHEBI:30616"/>
        <dbReference type="ChEBI" id="CHEBI:83421"/>
        <dbReference type="ChEBI" id="CHEBI:456216"/>
        <dbReference type="EC" id="2.7.11.1"/>
    </reaction>
</comment>
<keyword evidence="16" id="KW-1185">Reference proteome</keyword>
<dbReference type="PROSITE" id="PS51178">
    <property type="entry name" value="PASTA"/>
    <property type="match status" value="2"/>
</dbReference>
<keyword evidence="7 10" id="KW-0067">ATP-binding</keyword>
<organism evidence="15 16">
    <name type="scientific">Conyzicola nivalis</name>
    <dbReference type="NCBI Taxonomy" id="1477021"/>
    <lineage>
        <taxon>Bacteria</taxon>
        <taxon>Bacillati</taxon>
        <taxon>Actinomycetota</taxon>
        <taxon>Actinomycetes</taxon>
        <taxon>Micrococcales</taxon>
        <taxon>Microbacteriaceae</taxon>
        <taxon>Conyzicola</taxon>
    </lineage>
</organism>
<protein>
    <recommendedName>
        <fullName evidence="1">non-specific serine/threonine protein kinase</fullName>
        <ecNumber evidence="1">2.7.11.1</ecNumber>
    </recommendedName>
</protein>
<dbReference type="PANTHER" id="PTHR43289">
    <property type="entry name" value="MITOGEN-ACTIVATED PROTEIN KINASE KINASE KINASE 20-RELATED"/>
    <property type="match status" value="1"/>
</dbReference>
<dbReference type="GO" id="GO:0004674">
    <property type="term" value="F:protein serine/threonine kinase activity"/>
    <property type="evidence" value="ECO:0007669"/>
    <property type="project" value="UniProtKB-KW"/>
</dbReference>
<evidence type="ECO:0000313" key="15">
    <source>
        <dbReference type="EMBL" id="GGB14605.1"/>
    </source>
</evidence>
<keyword evidence="6" id="KW-0418">Kinase</keyword>
<dbReference type="RefSeq" id="WP_188511702.1">
    <property type="nucleotide sequence ID" value="NZ_BMGB01000002.1"/>
</dbReference>
<evidence type="ECO:0000256" key="5">
    <source>
        <dbReference type="ARBA" id="ARBA00022741"/>
    </source>
</evidence>
<keyword evidence="12" id="KW-1133">Transmembrane helix</keyword>
<feature type="transmembrane region" description="Helical" evidence="12">
    <location>
        <begin position="348"/>
        <end position="366"/>
    </location>
</feature>
<evidence type="ECO:0000256" key="2">
    <source>
        <dbReference type="ARBA" id="ARBA00022527"/>
    </source>
</evidence>
<dbReference type="SUPFAM" id="SSF56112">
    <property type="entry name" value="Protein kinase-like (PK-like)"/>
    <property type="match status" value="1"/>
</dbReference>
<evidence type="ECO:0000313" key="16">
    <source>
        <dbReference type="Proteomes" id="UP000606922"/>
    </source>
</evidence>
<keyword evidence="2" id="KW-0723">Serine/threonine-protein kinase</keyword>
<keyword evidence="5 10" id="KW-0547">Nucleotide-binding</keyword>
<dbReference type="InterPro" id="IPR011009">
    <property type="entry name" value="Kinase-like_dom_sf"/>
</dbReference>
<dbReference type="PROSITE" id="PS00107">
    <property type="entry name" value="PROTEIN_KINASE_ATP"/>
    <property type="match status" value="1"/>
</dbReference>
<evidence type="ECO:0000256" key="1">
    <source>
        <dbReference type="ARBA" id="ARBA00012513"/>
    </source>
</evidence>
<dbReference type="EC" id="2.7.11.1" evidence="1"/>
<dbReference type="Gene3D" id="3.30.10.20">
    <property type="match status" value="2"/>
</dbReference>
<proteinExistence type="predicted"/>
<reference evidence="15" key="1">
    <citation type="journal article" date="2014" name="Int. J. Syst. Evol. Microbiol.">
        <title>Complete genome sequence of Corynebacterium casei LMG S-19264T (=DSM 44701T), isolated from a smear-ripened cheese.</title>
        <authorList>
            <consortium name="US DOE Joint Genome Institute (JGI-PGF)"/>
            <person name="Walter F."/>
            <person name="Albersmeier A."/>
            <person name="Kalinowski J."/>
            <person name="Ruckert C."/>
        </authorList>
    </citation>
    <scope>NUCLEOTIDE SEQUENCE</scope>
    <source>
        <strain evidence="15">CGMCC 1.12813</strain>
    </source>
</reference>
<dbReference type="Gene3D" id="3.30.200.20">
    <property type="entry name" value="Phosphorylase Kinase, domain 1"/>
    <property type="match status" value="1"/>
</dbReference>
<feature type="domain" description="PASTA" evidence="14">
    <location>
        <begin position="405"/>
        <end position="471"/>
    </location>
</feature>
<comment type="catalytic activity">
    <reaction evidence="8">
        <text>L-threonyl-[protein] + ATP = O-phospho-L-threonyl-[protein] + ADP + H(+)</text>
        <dbReference type="Rhea" id="RHEA:46608"/>
        <dbReference type="Rhea" id="RHEA-COMP:11060"/>
        <dbReference type="Rhea" id="RHEA-COMP:11605"/>
        <dbReference type="ChEBI" id="CHEBI:15378"/>
        <dbReference type="ChEBI" id="CHEBI:30013"/>
        <dbReference type="ChEBI" id="CHEBI:30616"/>
        <dbReference type="ChEBI" id="CHEBI:61977"/>
        <dbReference type="ChEBI" id="CHEBI:456216"/>
        <dbReference type="EC" id="2.7.11.1"/>
    </reaction>
</comment>
<keyword evidence="3" id="KW-0808">Transferase</keyword>
<feature type="binding site" evidence="10">
    <location>
        <position position="40"/>
    </location>
    <ligand>
        <name>ATP</name>
        <dbReference type="ChEBI" id="CHEBI:30616"/>
    </ligand>
</feature>
<feature type="domain" description="PASTA" evidence="14">
    <location>
        <begin position="474"/>
        <end position="536"/>
    </location>
</feature>
<evidence type="ECO:0000256" key="7">
    <source>
        <dbReference type="ARBA" id="ARBA00022840"/>
    </source>
</evidence>
<dbReference type="AlphaFoldDB" id="A0A916SSS6"/>
<evidence type="ECO:0000259" key="14">
    <source>
        <dbReference type="PROSITE" id="PS51178"/>
    </source>
</evidence>
<dbReference type="Proteomes" id="UP000606922">
    <property type="component" value="Unassembled WGS sequence"/>
</dbReference>
<dbReference type="GO" id="GO:0005524">
    <property type="term" value="F:ATP binding"/>
    <property type="evidence" value="ECO:0007669"/>
    <property type="project" value="UniProtKB-UniRule"/>
</dbReference>
<evidence type="ECO:0000256" key="3">
    <source>
        <dbReference type="ARBA" id="ARBA00022679"/>
    </source>
</evidence>
<keyword evidence="12" id="KW-0812">Transmembrane</keyword>
<dbReference type="PANTHER" id="PTHR43289:SF6">
    <property type="entry name" value="SERINE_THREONINE-PROTEIN KINASE NEKL-3"/>
    <property type="match status" value="1"/>
</dbReference>
<dbReference type="Pfam" id="PF03793">
    <property type="entry name" value="PASTA"/>
    <property type="match status" value="2"/>
</dbReference>
<reference evidence="15" key="2">
    <citation type="submission" date="2020-09" db="EMBL/GenBank/DDBJ databases">
        <authorList>
            <person name="Sun Q."/>
            <person name="Zhou Y."/>
        </authorList>
    </citation>
    <scope>NUCLEOTIDE SEQUENCE</scope>
    <source>
        <strain evidence="15">CGMCC 1.12813</strain>
    </source>
</reference>
<name>A0A916SSS6_9MICO</name>
<dbReference type="InterPro" id="IPR017441">
    <property type="entry name" value="Protein_kinase_ATP_BS"/>
</dbReference>
<evidence type="ECO:0000256" key="10">
    <source>
        <dbReference type="PROSITE-ProRule" id="PRU10141"/>
    </source>
</evidence>
<evidence type="ECO:0000256" key="9">
    <source>
        <dbReference type="ARBA" id="ARBA00048679"/>
    </source>
</evidence>
<feature type="region of interest" description="Disordered" evidence="11">
    <location>
        <begin position="540"/>
        <end position="562"/>
    </location>
</feature>
<evidence type="ECO:0000259" key="13">
    <source>
        <dbReference type="PROSITE" id="PS50011"/>
    </source>
</evidence>
<evidence type="ECO:0000256" key="11">
    <source>
        <dbReference type="SAM" id="MobiDB-lite"/>
    </source>
</evidence>
<dbReference type="CDD" id="cd14014">
    <property type="entry name" value="STKc_PknB_like"/>
    <property type="match status" value="1"/>
</dbReference>
<keyword evidence="12" id="KW-0472">Membrane</keyword>
<dbReference type="SMART" id="SM00740">
    <property type="entry name" value="PASTA"/>
    <property type="match status" value="2"/>
</dbReference>
<evidence type="ECO:0000256" key="8">
    <source>
        <dbReference type="ARBA" id="ARBA00047899"/>
    </source>
</evidence>
<evidence type="ECO:0000256" key="4">
    <source>
        <dbReference type="ARBA" id="ARBA00022737"/>
    </source>
</evidence>
<gene>
    <name evidence="15" type="ORF">GCM10010979_31480</name>
</gene>
<dbReference type="InterPro" id="IPR008266">
    <property type="entry name" value="Tyr_kinase_AS"/>
</dbReference>
<dbReference type="PROSITE" id="PS50011">
    <property type="entry name" value="PROTEIN_KINASE_DOM"/>
    <property type="match status" value="1"/>
</dbReference>
<keyword evidence="4" id="KW-0677">Repeat</keyword>